<dbReference type="CDD" id="cd04178">
    <property type="entry name" value="Nucleostemin_like"/>
    <property type="match status" value="1"/>
</dbReference>
<comment type="subcellular location">
    <subcellularLocation>
        <location evidence="1">Nucleus</location>
    </subcellularLocation>
</comment>
<dbReference type="EMBL" id="JBAMIC010000010">
    <property type="protein sequence ID" value="KAK7103044.1"/>
    <property type="molecule type" value="Genomic_DNA"/>
</dbReference>
<dbReference type="PROSITE" id="PS51721">
    <property type="entry name" value="G_CP"/>
    <property type="match status" value="1"/>
</dbReference>
<feature type="region of interest" description="Disordered" evidence="6">
    <location>
        <begin position="1"/>
        <end position="132"/>
    </location>
</feature>
<keyword evidence="2" id="KW-0547">Nucleotide-binding</keyword>
<dbReference type="GO" id="GO:0005730">
    <property type="term" value="C:nucleolus"/>
    <property type="evidence" value="ECO:0007669"/>
    <property type="project" value="TreeGrafter"/>
</dbReference>
<dbReference type="InterPro" id="IPR023179">
    <property type="entry name" value="GTP-bd_ortho_bundle_sf"/>
</dbReference>
<feature type="compositionally biased region" description="Basic residues" evidence="6">
    <location>
        <begin position="1"/>
        <end position="16"/>
    </location>
</feature>
<dbReference type="Gene3D" id="1.10.1580.10">
    <property type="match status" value="1"/>
</dbReference>
<proteinExistence type="predicted"/>
<evidence type="ECO:0000256" key="1">
    <source>
        <dbReference type="ARBA" id="ARBA00004123"/>
    </source>
</evidence>
<dbReference type="FunFam" id="1.10.1580.10:FF:000002">
    <property type="entry name" value="Guanine nucleotide-binding protein-like 3 (nucleolar)-like"/>
    <property type="match status" value="1"/>
</dbReference>
<evidence type="ECO:0000256" key="4">
    <source>
        <dbReference type="ARBA" id="ARBA00023134"/>
    </source>
</evidence>
<dbReference type="InterPro" id="IPR027417">
    <property type="entry name" value="P-loop_NTPase"/>
</dbReference>
<organism evidence="8 9">
    <name type="scientific">Littorina saxatilis</name>
    <dbReference type="NCBI Taxonomy" id="31220"/>
    <lineage>
        <taxon>Eukaryota</taxon>
        <taxon>Metazoa</taxon>
        <taxon>Spiralia</taxon>
        <taxon>Lophotrochozoa</taxon>
        <taxon>Mollusca</taxon>
        <taxon>Gastropoda</taxon>
        <taxon>Caenogastropoda</taxon>
        <taxon>Littorinimorpha</taxon>
        <taxon>Littorinoidea</taxon>
        <taxon>Littorinidae</taxon>
        <taxon>Littorina</taxon>
    </lineage>
</organism>
<protein>
    <recommendedName>
        <fullName evidence="7">CP-type G domain-containing protein</fullName>
    </recommendedName>
</protein>
<feature type="compositionally biased region" description="Basic residues" evidence="6">
    <location>
        <begin position="24"/>
        <end position="43"/>
    </location>
</feature>
<feature type="compositionally biased region" description="Basic and acidic residues" evidence="6">
    <location>
        <begin position="63"/>
        <end position="77"/>
    </location>
</feature>
<keyword evidence="5" id="KW-0539">Nucleus</keyword>
<evidence type="ECO:0000256" key="6">
    <source>
        <dbReference type="SAM" id="MobiDB-lite"/>
    </source>
</evidence>
<reference evidence="8 9" key="1">
    <citation type="submission" date="2024-02" db="EMBL/GenBank/DDBJ databases">
        <title>Chromosome-scale genome assembly of the rough periwinkle Littorina saxatilis.</title>
        <authorList>
            <person name="De Jode A."/>
            <person name="Faria R."/>
            <person name="Formenti G."/>
            <person name="Sims Y."/>
            <person name="Smith T.P."/>
            <person name="Tracey A."/>
            <person name="Wood J.M.D."/>
            <person name="Zagrodzka Z.B."/>
            <person name="Johannesson K."/>
            <person name="Butlin R.K."/>
            <person name="Leder E.H."/>
        </authorList>
    </citation>
    <scope>NUCLEOTIDE SEQUENCE [LARGE SCALE GENOMIC DNA]</scope>
    <source>
        <strain evidence="8">Snail1</strain>
        <tissue evidence="8">Muscle</tissue>
    </source>
</reference>
<gene>
    <name evidence="8" type="ORF">V1264_021174</name>
</gene>
<dbReference type="FunFam" id="3.40.50.300:FF:000493">
    <property type="entry name" value="Guanine nucleotide-binding protein-like 3-like protein"/>
    <property type="match status" value="1"/>
</dbReference>
<dbReference type="Gene3D" id="3.40.50.300">
    <property type="entry name" value="P-loop containing nucleotide triphosphate hydrolases"/>
    <property type="match status" value="1"/>
</dbReference>
<dbReference type="SUPFAM" id="SSF52540">
    <property type="entry name" value="P-loop containing nucleoside triphosphate hydrolases"/>
    <property type="match status" value="1"/>
</dbReference>
<evidence type="ECO:0000256" key="2">
    <source>
        <dbReference type="ARBA" id="ARBA00022741"/>
    </source>
</evidence>
<keyword evidence="9" id="KW-1185">Reference proteome</keyword>
<dbReference type="InterPro" id="IPR030378">
    <property type="entry name" value="G_CP_dom"/>
</dbReference>
<feature type="compositionally biased region" description="Basic and acidic residues" evidence="6">
    <location>
        <begin position="88"/>
        <end position="131"/>
    </location>
</feature>
<feature type="compositionally biased region" description="Basic residues" evidence="6">
    <location>
        <begin position="78"/>
        <end position="87"/>
    </location>
</feature>
<feature type="region of interest" description="Disordered" evidence="6">
    <location>
        <begin position="470"/>
        <end position="508"/>
    </location>
</feature>
<evidence type="ECO:0000313" key="8">
    <source>
        <dbReference type="EMBL" id="KAK7103044.1"/>
    </source>
</evidence>
<feature type="compositionally biased region" description="Acidic residues" evidence="6">
    <location>
        <begin position="483"/>
        <end position="498"/>
    </location>
</feature>
<dbReference type="PRINTS" id="PR00326">
    <property type="entry name" value="GTP1OBG"/>
</dbReference>
<dbReference type="GO" id="GO:0005525">
    <property type="term" value="F:GTP binding"/>
    <property type="evidence" value="ECO:0007669"/>
    <property type="project" value="UniProtKB-KW"/>
</dbReference>
<evidence type="ECO:0000256" key="5">
    <source>
        <dbReference type="ARBA" id="ARBA00023242"/>
    </source>
</evidence>
<dbReference type="Proteomes" id="UP001374579">
    <property type="component" value="Unassembled WGS sequence"/>
</dbReference>
<sequence>MVGLKKKSKRMSTKTRVKIERKVREHNRKQRKDARKNPGKGKKKDPGVPNSLPFKDTVLTEIVHQKKQTEDAQEKKRAMLKKQRQKKRESVQNKNRNLEDLVADAGKRQEAYEKKQQAKKGAGDGDSKGYKPVETSRQTYVKEFKKVVEAADVVLEVLDARDPLGSRCQELESAVIASATNKKLVLLLNKIDLIPKENAEAWVTYLRNEFPTVAFKASTQTQNDRLSQKKVQLKDVSPKLLASSGCLGADALMKLLGNYCRNQNIQTAIRVGVVGFPNTGKSSIINSLKRSKACTVGAMPGITKTMQEVNLDKHIKLLDSPGVVMDTDQSPVAAVLRNVVRLEALEDPVPAVAAILSRCSKEQMMLHYNLPDYSNVDEFLLLLAKRQGRLKKGGIPDAAKAGRYVLQDWTSGRITYFTQPPEDRSTISATICTEFGEAFDINAATLESLPSTTGRSPLLMDSLGPATAILTEEPEEEMKSMEDENDSDEEKMESDEEDTASKKKELSKVTVALGKPRKVRGKTVKVKETVEEKVQVLQQNKARKKAFKKMKKDRKRADAVAGKLSSALETAFDVGLGDDDDDDATGI</sequence>
<keyword evidence="4" id="KW-0342">GTP-binding</keyword>
<keyword evidence="3" id="KW-0175">Coiled coil</keyword>
<dbReference type="Pfam" id="PF01926">
    <property type="entry name" value="MMR_HSR1"/>
    <property type="match status" value="1"/>
</dbReference>
<comment type="caution">
    <text evidence="8">The sequence shown here is derived from an EMBL/GenBank/DDBJ whole genome shotgun (WGS) entry which is preliminary data.</text>
</comment>
<evidence type="ECO:0000256" key="3">
    <source>
        <dbReference type="ARBA" id="ARBA00023054"/>
    </source>
</evidence>
<feature type="domain" description="CP-type G" evidence="7">
    <location>
        <begin position="141"/>
        <end position="326"/>
    </location>
</feature>
<evidence type="ECO:0000313" key="9">
    <source>
        <dbReference type="Proteomes" id="UP001374579"/>
    </source>
</evidence>
<dbReference type="Pfam" id="PF08701">
    <property type="entry name" value="GN3L_Grn1"/>
    <property type="match status" value="1"/>
</dbReference>
<name>A0AAN9BE56_9CAEN</name>
<accession>A0AAN9BE56</accession>
<dbReference type="InterPro" id="IPR050755">
    <property type="entry name" value="TRAFAC_YlqF/YawG_RiboMat"/>
</dbReference>
<dbReference type="InterPro" id="IPR014813">
    <property type="entry name" value="Gnl3_N_dom"/>
</dbReference>
<dbReference type="PANTHER" id="PTHR11089">
    <property type="entry name" value="GTP-BINDING PROTEIN-RELATED"/>
    <property type="match status" value="1"/>
</dbReference>
<dbReference type="PANTHER" id="PTHR11089:SF30">
    <property type="entry name" value="GUANINE NUCLEOTIDE-BINDING PROTEIN-LIKE 3 HOMOLOG"/>
    <property type="match status" value="1"/>
</dbReference>
<dbReference type="AlphaFoldDB" id="A0AAN9BE56"/>
<evidence type="ECO:0000259" key="7">
    <source>
        <dbReference type="PROSITE" id="PS51721"/>
    </source>
</evidence>
<dbReference type="InterPro" id="IPR006073">
    <property type="entry name" value="GTP-bd"/>
</dbReference>